<dbReference type="InterPro" id="IPR050545">
    <property type="entry name" value="Mycobact_MmpL"/>
</dbReference>
<dbReference type="InterPro" id="IPR004869">
    <property type="entry name" value="MMPL_dom"/>
</dbReference>
<dbReference type="Gene3D" id="1.20.1640.10">
    <property type="entry name" value="Multidrug efflux transporter AcrB transmembrane domain"/>
    <property type="match status" value="2"/>
</dbReference>
<evidence type="ECO:0000313" key="10">
    <source>
        <dbReference type="Proteomes" id="UP001138997"/>
    </source>
</evidence>
<feature type="transmembrane region" description="Helical" evidence="7">
    <location>
        <begin position="357"/>
        <end position="377"/>
    </location>
</feature>
<keyword evidence="4 7" id="KW-0812">Transmembrane</keyword>
<feature type="transmembrane region" description="Helical" evidence="7">
    <location>
        <begin position="309"/>
        <end position="336"/>
    </location>
</feature>
<evidence type="ECO:0000256" key="3">
    <source>
        <dbReference type="ARBA" id="ARBA00022475"/>
    </source>
</evidence>
<dbReference type="SUPFAM" id="SSF82866">
    <property type="entry name" value="Multidrug efflux transporter AcrB transmembrane domain"/>
    <property type="match status" value="2"/>
</dbReference>
<evidence type="ECO:0000256" key="7">
    <source>
        <dbReference type="SAM" id="Phobius"/>
    </source>
</evidence>
<evidence type="ECO:0000256" key="4">
    <source>
        <dbReference type="ARBA" id="ARBA00022692"/>
    </source>
</evidence>
<reference evidence="9" key="1">
    <citation type="submission" date="2021-11" db="EMBL/GenBank/DDBJ databases">
        <title>Streptomyces corallinus and Kineosporia corallina sp. nov., two new coral-derived marine actinobacteria.</title>
        <authorList>
            <person name="Buangrab K."/>
            <person name="Sutthacheep M."/>
            <person name="Yeemin T."/>
            <person name="Harunari E."/>
            <person name="Igarashi Y."/>
            <person name="Sripreechasak P."/>
            <person name="Kanchanasin P."/>
            <person name="Tanasupawat S."/>
            <person name="Phongsopitanun W."/>
        </authorList>
    </citation>
    <scope>NUCLEOTIDE SEQUENCE</scope>
    <source>
        <strain evidence="9">JCM 31032</strain>
    </source>
</reference>
<dbReference type="PANTHER" id="PTHR33406">
    <property type="entry name" value="MEMBRANE PROTEIN MJ1562-RELATED"/>
    <property type="match status" value="1"/>
</dbReference>
<protein>
    <submittedName>
        <fullName evidence="9">MMPL family transporter</fullName>
    </submittedName>
</protein>
<comment type="caution">
    <text evidence="9">The sequence shown here is derived from an EMBL/GenBank/DDBJ whole genome shotgun (WGS) entry which is preliminary data.</text>
</comment>
<feature type="transmembrane region" description="Helical" evidence="7">
    <location>
        <begin position="273"/>
        <end position="297"/>
    </location>
</feature>
<keyword evidence="10" id="KW-1185">Reference proteome</keyword>
<sequence length="726" mass="74947">MSTLLYALGRRAYRGRRLVLGLWVLALIALAVGAATLGTGTKEEFRIPGTASQEALDDLSDRFPELSGGQAQLVAVAPEGSSVATPQMQQAVQTSLAAIAQVDGVTAVIDPYNEQVTGAISADGQVALGTVQVSADWRENAEALREDIEAAAQPIEAAGGTVEFGGEVFAVALPEVTPTEALGVVVALVVLIVTFGSILAAGLPLLTALLGVGVAMAAIFLATPVVDVSSTVPLLALMIGLAVGIDYALLIVSRHRDQLREGLEPEESAARAVARAGSAVVFAGLTVIIALVGLAVADIPFLTVMGVAAAGAVLVAVLVAITLLPALLGFLGARLVPADKGGAQDRHRFANAWLRTVIRRPVVTVLLVVVGLGLLAVPAKDLRLALPDNGTAATETTQRQAFDLVAEHFGPGANAPLLVTADLPAGTDPQQLLGRLAQDLGGTPGVLGVSSAAVNADGDLAVVALVPASSAASQETSDLVKAIRDRDAELEQKYGVQIGVTGQTAMAIDVSDRLADALVPFGILVVGLSLVLLGAVFRSVAVPIKAALGYLLSVGASFGVVAAVFEWGWLAEAFGVQRVGPVISFMPILLMGVLFGLAMDYEVFLVARIREEFVRTGDARKALHLGYAGGSRVVTAAALIMVSVFAAFVPEGDSQIKPIALALAVGVFVDAFVVRMILVPAVLALLGRAAWWIPGWLDRILPKLDVEGEGLQKRLEQTEPKQASPV</sequence>
<feature type="transmembrane region" description="Helical" evidence="7">
    <location>
        <begin position="232"/>
        <end position="252"/>
    </location>
</feature>
<accession>A0A9X1NGA1</accession>
<evidence type="ECO:0000259" key="8">
    <source>
        <dbReference type="PROSITE" id="PS50156"/>
    </source>
</evidence>
<feature type="transmembrane region" description="Helical" evidence="7">
    <location>
        <begin position="549"/>
        <end position="570"/>
    </location>
</feature>
<dbReference type="RefSeq" id="WP_231442815.1">
    <property type="nucleotide sequence ID" value="NZ_JAJOMB010000008.1"/>
</dbReference>
<proteinExistence type="inferred from homology"/>
<dbReference type="InterPro" id="IPR000731">
    <property type="entry name" value="SSD"/>
</dbReference>
<dbReference type="InterPro" id="IPR001036">
    <property type="entry name" value="Acrflvin-R"/>
</dbReference>
<evidence type="ECO:0000256" key="2">
    <source>
        <dbReference type="ARBA" id="ARBA00010157"/>
    </source>
</evidence>
<comment type="similarity">
    <text evidence="2">Belongs to the resistance-nodulation-cell division (RND) (TC 2.A.6) family. MmpL subfamily.</text>
</comment>
<evidence type="ECO:0000256" key="1">
    <source>
        <dbReference type="ARBA" id="ARBA00004651"/>
    </source>
</evidence>
<feature type="transmembrane region" description="Helical" evidence="7">
    <location>
        <begin position="582"/>
        <end position="604"/>
    </location>
</feature>
<evidence type="ECO:0000313" key="9">
    <source>
        <dbReference type="EMBL" id="MCD5312513.1"/>
    </source>
</evidence>
<feature type="domain" description="SSD" evidence="8">
    <location>
        <begin position="183"/>
        <end position="330"/>
    </location>
</feature>
<dbReference type="EMBL" id="JAJOMB010000008">
    <property type="protein sequence ID" value="MCD5312513.1"/>
    <property type="molecule type" value="Genomic_DNA"/>
</dbReference>
<feature type="transmembrane region" description="Helical" evidence="7">
    <location>
        <begin position="208"/>
        <end position="226"/>
    </location>
</feature>
<keyword evidence="5 7" id="KW-1133">Transmembrane helix</keyword>
<evidence type="ECO:0000256" key="5">
    <source>
        <dbReference type="ARBA" id="ARBA00022989"/>
    </source>
</evidence>
<feature type="transmembrane region" description="Helical" evidence="7">
    <location>
        <begin position="517"/>
        <end position="537"/>
    </location>
</feature>
<feature type="transmembrane region" description="Helical" evidence="7">
    <location>
        <begin position="625"/>
        <end position="649"/>
    </location>
</feature>
<organism evidence="9 10">
    <name type="scientific">Kineosporia babensis</name>
    <dbReference type="NCBI Taxonomy" id="499548"/>
    <lineage>
        <taxon>Bacteria</taxon>
        <taxon>Bacillati</taxon>
        <taxon>Actinomycetota</taxon>
        <taxon>Actinomycetes</taxon>
        <taxon>Kineosporiales</taxon>
        <taxon>Kineosporiaceae</taxon>
        <taxon>Kineosporia</taxon>
    </lineage>
</organism>
<feature type="transmembrane region" description="Helical" evidence="7">
    <location>
        <begin position="661"/>
        <end position="686"/>
    </location>
</feature>
<name>A0A9X1NGA1_9ACTN</name>
<dbReference type="AlphaFoldDB" id="A0A9X1NGA1"/>
<gene>
    <name evidence="9" type="ORF">LR394_16515</name>
</gene>
<keyword evidence="3" id="KW-1003">Cell membrane</keyword>
<dbReference type="GO" id="GO:0005886">
    <property type="term" value="C:plasma membrane"/>
    <property type="evidence" value="ECO:0007669"/>
    <property type="project" value="UniProtKB-SubCell"/>
</dbReference>
<keyword evidence="6 7" id="KW-0472">Membrane</keyword>
<evidence type="ECO:0000256" key="6">
    <source>
        <dbReference type="ARBA" id="ARBA00023136"/>
    </source>
</evidence>
<dbReference type="PRINTS" id="PR00702">
    <property type="entry name" value="ACRIFLAVINRP"/>
</dbReference>
<dbReference type="PROSITE" id="PS50156">
    <property type="entry name" value="SSD"/>
    <property type="match status" value="1"/>
</dbReference>
<feature type="transmembrane region" description="Helical" evidence="7">
    <location>
        <begin position="181"/>
        <end position="201"/>
    </location>
</feature>
<dbReference type="Pfam" id="PF03176">
    <property type="entry name" value="MMPL"/>
    <property type="match status" value="2"/>
</dbReference>
<comment type="subcellular location">
    <subcellularLocation>
        <location evidence="1">Cell membrane</location>
        <topology evidence="1">Multi-pass membrane protein</topology>
    </subcellularLocation>
</comment>
<dbReference type="Proteomes" id="UP001138997">
    <property type="component" value="Unassembled WGS sequence"/>
</dbReference>
<dbReference type="GO" id="GO:0022857">
    <property type="term" value="F:transmembrane transporter activity"/>
    <property type="evidence" value="ECO:0007669"/>
    <property type="project" value="InterPro"/>
</dbReference>
<dbReference type="PANTHER" id="PTHR33406:SF11">
    <property type="entry name" value="MEMBRANE PROTEIN SCO6666-RELATED"/>
    <property type="match status" value="1"/>
</dbReference>